<dbReference type="EMBL" id="MCFF01000005">
    <property type="protein sequence ID" value="ORZ27050.1"/>
    <property type="molecule type" value="Genomic_DNA"/>
</dbReference>
<feature type="compositionally biased region" description="Polar residues" evidence="1">
    <location>
        <begin position="584"/>
        <end position="595"/>
    </location>
</feature>
<protein>
    <submittedName>
        <fullName evidence="2">Uncharacterized protein</fullName>
    </submittedName>
</protein>
<feature type="compositionally biased region" description="Polar residues" evidence="1">
    <location>
        <begin position="302"/>
        <end position="314"/>
    </location>
</feature>
<feature type="compositionally biased region" description="Polar residues" evidence="1">
    <location>
        <begin position="334"/>
        <end position="349"/>
    </location>
</feature>
<comment type="caution">
    <text evidence="2">The sequence shown here is derived from an EMBL/GenBank/DDBJ whole genome shotgun (WGS) entry which is preliminary data.</text>
</comment>
<feature type="compositionally biased region" description="Basic and acidic residues" evidence="1">
    <location>
        <begin position="214"/>
        <end position="224"/>
    </location>
</feature>
<feature type="compositionally biased region" description="Low complexity" evidence="1">
    <location>
        <begin position="282"/>
        <end position="301"/>
    </location>
</feature>
<feature type="region of interest" description="Disordered" evidence="1">
    <location>
        <begin position="282"/>
        <end position="357"/>
    </location>
</feature>
<dbReference type="InParanoid" id="A0A1Y2GXP1"/>
<feature type="region of interest" description="Disordered" evidence="1">
    <location>
        <begin position="524"/>
        <end position="599"/>
    </location>
</feature>
<feature type="region of interest" description="Disordered" evidence="1">
    <location>
        <begin position="411"/>
        <end position="472"/>
    </location>
</feature>
<organism evidence="2 3">
    <name type="scientific">Lobosporangium transversale</name>
    <dbReference type="NCBI Taxonomy" id="64571"/>
    <lineage>
        <taxon>Eukaryota</taxon>
        <taxon>Fungi</taxon>
        <taxon>Fungi incertae sedis</taxon>
        <taxon>Mucoromycota</taxon>
        <taxon>Mortierellomycotina</taxon>
        <taxon>Mortierellomycetes</taxon>
        <taxon>Mortierellales</taxon>
        <taxon>Mortierellaceae</taxon>
        <taxon>Lobosporangium</taxon>
    </lineage>
</organism>
<sequence>MIVDAALSGLVIDQYHRQCQQEMQRLIESANTDGKLGSELTQYDQRLCTHKAWYHLITQLLKDALLASETTSHASPLNSSGTASSLPSSPVKEVRSYNNLYVAYAQKVDIEELKQRLLLQHLEQEILSPNPDMTSLPMFSLADAARIRASRQQQGRSHDQGQTLSLSQQLGATNIGASDDGDARPEHYKQLASRLRHKLSSPKLHQQYAASFPDSHERDQKAEETGNDGYASQKKNRYGLVASLTQEALATFNRANGQETTVATPGSSAAPPTPTSIAALSIRSSSRNSNRNSSISGSTTGVQPSIGTPGSMPSPSGFVSPRITAAMNGLKRQGSVQSRLDSPQLQPMETTGKEGNKGASFELDYFNQTHVHHYPTLYHLHQMNSTNKKRSQLSQTIASASSAEAAGITTVSHSGDQVSTPDAGLEPKAKNKPELEQKQIVHGASDMTKNRRGNENGVDKRSGILIPLQDGDEDDDMDEKFEMMGDLISPEGIVGVVPEHSASVQEHLVPIKSSTALVELACEQNDGTEHGGSIRKDNTIDMTMGKKVSPDEGEQDEDDKSVVDDSQLQMLPISEEEETPPKSLFSTENDDNAPTTPVPTIEEIVTAAKAGAVAPMRARDDASVPTIRQIVTSAKKTAIPIPVRSAKARGQGADVRG</sequence>
<keyword evidence="3" id="KW-1185">Reference proteome</keyword>
<feature type="compositionally biased region" description="Basic and acidic residues" evidence="1">
    <location>
        <begin position="527"/>
        <end position="539"/>
    </location>
</feature>
<evidence type="ECO:0000313" key="3">
    <source>
        <dbReference type="Proteomes" id="UP000193648"/>
    </source>
</evidence>
<dbReference type="AlphaFoldDB" id="A0A1Y2GXP1"/>
<dbReference type="Proteomes" id="UP000193648">
    <property type="component" value="Unassembled WGS sequence"/>
</dbReference>
<feature type="compositionally biased region" description="Basic and acidic residues" evidence="1">
    <location>
        <begin position="425"/>
        <end position="439"/>
    </location>
</feature>
<feature type="region of interest" description="Disordered" evidence="1">
    <location>
        <begin position="210"/>
        <end position="234"/>
    </location>
</feature>
<feature type="compositionally biased region" description="Basic and acidic residues" evidence="1">
    <location>
        <begin position="448"/>
        <end position="462"/>
    </location>
</feature>
<dbReference type="GeneID" id="33564916"/>
<accession>A0A1Y2GXP1</accession>
<evidence type="ECO:0000313" key="2">
    <source>
        <dbReference type="EMBL" id="ORZ27050.1"/>
    </source>
</evidence>
<dbReference type="RefSeq" id="XP_021884797.1">
    <property type="nucleotide sequence ID" value="XM_022023072.1"/>
</dbReference>
<reference evidence="2 3" key="1">
    <citation type="submission" date="2016-07" db="EMBL/GenBank/DDBJ databases">
        <title>Pervasive Adenine N6-methylation of Active Genes in Fungi.</title>
        <authorList>
            <consortium name="DOE Joint Genome Institute"/>
            <person name="Mondo S.J."/>
            <person name="Dannebaum R.O."/>
            <person name="Kuo R.C."/>
            <person name="Labutti K."/>
            <person name="Haridas S."/>
            <person name="Kuo A."/>
            <person name="Salamov A."/>
            <person name="Ahrendt S.R."/>
            <person name="Lipzen A."/>
            <person name="Sullivan W."/>
            <person name="Andreopoulos W.B."/>
            <person name="Clum A."/>
            <person name="Lindquist E."/>
            <person name="Daum C."/>
            <person name="Ramamoorthy G.K."/>
            <person name="Gryganskyi A."/>
            <person name="Culley D."/>
            <person name="Magnuson J.K."/>
            <person name="James T.Y."/>
            <person name="O'Malley M.A."/>
            <person name="Stajich J.E."/>
            <person name="Spatafora J.W."/>
            <person name="Visel A."/>
            <person name="Grigoriev I.V."/>
        </authorList>
    </citation>
    <scope>NUCLEOTIDE SEQUENCE [LARGE SCALE GENOMIC DNA]</scope>
    <source>
        <strain evidence="2 3">NRRL 3116</strain>
    </source>
</reference>
<feature type="compositionally biased region" description="Polar residues" evidence="1">
    <location>
        <begin position="411"/>
        <end position="420"/>
    </location>
</feature>
<proteinExistence type="predicted"/>
<dbReference type="OrthoDB" id="2013972at2759"/>
<evidence type="ECO:0000256" key="1">
    <source>
        <dbReference type="SAM" id="MobiDB-lite"/>
    </source>
</evidence>
<name>A0A1Y2GXP1_9FUNG</name>
<gene>
    <name evidence="2" type="ORF">BCR41DRAFT_347317</name>
</gene>